<feature type="non-terminal residue" evidence="2">
    <location>
        <position position="1"/>
    </location>
</feature>
<evidence type="ECO:0000313" key="2">
    <source>
        <dbReference type="EMBL" id="KKN36039.1"/>
    </source>
</evidence>
<organism evidence="2">
    <name type="scientific">marine sediment metagenome</name>
    <dbReference type="NCBI Taxonomy" id="412755"/>
    <lineage>
        <taxon>unclassified sequences</taxon>
        <taxon>metagenomes</taxon>
        <taxon>ecological metagenomes</taxon>
    </lineage>
</organism>
<gene>
    <name evidence="2" type="ORF">LCGC14_0777340</name>
</gene>
<dbReference type="Pfam" id="PF16653">
    <property type="entry name" value="Sacchrp_dh_C"/>
    <property type="match status" value="1"/>
</dbReference>
<accession>A0A0F9Q0P0</accession>
<feature type="domain" description="Saccharopine dehydrogenase-like C-terminal" evidence="1">
    <location>
        <begin position="1"/>
        <end position="121"/>
    </location>
</feature>
<comment type="caution">
    <text evidence="2">The sequence shown here is derived from an EMBL/GenBank/DDBJ whole genome shotgun (WGS) entry which is preliminary data.</text>
</comment>
<name>A0A0F9Q0P0_9ZZZZ</name>
<proteinExistence type="predicted"/>
<dbReference type="InterPro" id="IPR032095">
    <property type="entry name" value="Sacchrp_dh-like_C"/>
</dbReference>
<reference evidence="2" key="1">
    <citation type="journal article" date="2015" name="Nature">
        <title>Complex archaea that bridge the gap between prokaryotes and eukaryotes.</title>
        <authorList>
            <person name="Spang A."/>
            <person name="Saw J.H."/>
            <person name="Jorgensen S.L."/>
            <person name="Zaremba-Niedzwiedzka K."/>
            <person name="Martijn J."/>
            <person name="Lind A.E."/>
            <person name="van Eijk R."/>
            <person name="Schleper C."/>
            <person name="Guy L."/>
            <person name="Ettema T.J."/>
        </authorList>
    </citation>
    <scope>NUCLEOTIDE SEQUENCE</scope>
</reference>
<dbReference type="EMBL" id="LAZR01001992">
    <property type="protein sequence ID" value="KKN36039.1"/>
    <property type="molecule type" value="Genomic_DNA"/>
</dbReference>
<dbReference type="AlphaFoldDB" id="A0A0F9Q0P0"/>
<protein>
    <recommendedName>
        <fullName evidence="1">Saccharopine dehydrogenase-like C-terminal domain-containing protein</fullName>
    </recommendedName>
</protein>
<sequence>EGLVNEYLLPSEVLWKGKIVHKDSMRDAEQVFVCGETMEAFNTAGGIGTLHDTLKGTSVDHVEYKTLRWPGHLQQVKMLIQDLGMTREELVRVFKRIRQPVNDLVMVRVLVRQKLARKLPPPMNWLWEHAYYPLDGESAIQRLTAAGLCAMVELYASNRLGRSEGFVTQESVYLDDFLATASGKEFGKLFV</sequence>
<evidence type="ECO:0000259" key="1">
    <source>
        <dbReference type="Pfam" id="PF16653"/>
    </source>
</evidence>
<dbReference type="SUPFAM" id="SSF55347">
    <property type="entry name" value="Glyceraldehyde-3-phosphate dehydrogenase-like, C-terminal domain"/>
    <property type="match status" value="1"/>
</dbReference>
<dbReference type="Gene3D" id="3.30.360.10">
    <property type="entry name" value="Dihydrodipicolinate Reductase, domain 2"/>
    <property type="match status" value="1"/>
</dbReference>